<sequence length="152" mass="17203">MFILGLFLAVLTNCLDHVVEHRQEIETRTGTLKKRNDVCTGYLRGTSHGTLTTTCVDSYTCCYASEEDVADCIPYNCVCRDFRSTVSWCPASLESEYRFVQSDYFGNVEDCTDPYDDDYGDPTLYLTSEDTASETWPWSTSTHGMIAFEESV</sequence>
<evidence type="ECO:0000256" key="1">
    <source>
        <dbReference type="SAM" id="SignalP"/>
    </source>
</evidence>
<gene>
    <name evidence="2" type="ORF">EDB81DRAFT_875713</name>
</gene>
<dbReference type="Proteomes" id="UP000738349">
    <property type="component" value="Unassembled WGS sequence"/>
</dbReference>
<comment type="caution">
    <text evidence="2">The sequence shown here is derived from an EMBL/GenBank/DDBJ whole genome shotgun (WGS) entry which is preliminary data.</text>
</comment>
<evidence type="ECO:0000313" key="2">
    <source>
        <dbReference type="EMBL" id="KAH7176924.1"/>
    </source>
</evidence>
<accession>A0A9P9JP88</accession>
<dbReference type="EMBL" id="JAGMUV010000001">
    <property type="protein sequence ID" value="KAH7176924.1"/>
    <property type="molecule type" value="Genomic_DNA"/>
</dbReference>
<keyword evidence="3" id="KW-1185">Reference proteome</keyword>
<organism evidence="2 3">
    <name type="scientific">Dactylonectria macrodidyma</name>
    <dbReference type="NCBI Taxonomy" id="307937"/>
    <lineage>
        <taxon>Eukaryota</taxon>
        <taxon>Fungi</taxon>
        <taxon>Dikarya</taxon>
        <taxon>Ascomycota</taxon>
        <taxon>Pezizomycotina</taxon>
        <taxon>Sordariomycetes</taxon>
        <taxon>Hypocreomycetidae</taxon>
        <taxon>Hypocreales</taxon>
        <taxon>Nectriaceae</taxon>
        <taxon>Dactylonectria</taxon>
    </lineage>
</organism>
<name>A0A9P9JP88_9HYPO</name>
<dbReference type="AlphaFoldDB" id="A0A9P9JP88"/>
<evidence type="ECO:0000313" key="3">
    <source>
        <dbReference type="Proteomes" id="UP000738349"/>
    </source>
</evidence>
<feature type="signal peptide" evidence="1">
    <location>
        <begin position="1"/>
        <end position="21"/>
    </location>
</feature>
<proteinExistence type="predicted"/>
<feature type="chain" id="PRO_5040332258" evidence="1">
    <location>
        <begin position="22"/>
        <end position="152"/>
    </location>
</feature>
<protein>
    <submittedName>
        <fullName evidence="2">Uncharacterized protein</fullName>
    </submittedName>
</protein>
<keyword evidence="1" id="KW-0732">Signal</keyword>
<reference evidence="2" key="1">
    <citation type="journal article" date="2021" name="Nat. Commun.">
        <title>Genetic determinants of endophytism in the Arabidopsis root mycobiome.</title>
        <authorList>
            <person name="Mesny F."/>
            <person name="Miyauchi S."/>
            <person name="Thiergart T."/>
            <person name="Pickel B."/>
            <person name="Atanasova L."/>
            <person name="Karlsson M."/>
            <person name="Huettel B."/>
            <person name="Barry K.W."/>
            <person name="Haridas S."/>
            <person name="Chen C."/>
            <person name="Bauer D."/>
            <person name="Andreopoulos W."/>
            <person name="Pangilinan J."/>
            <person name="LaButti K."/>
            <person name="Riley R."/>
            <person name="Lipzen A."/>
            <person name="Clum A."/>
            <person name="Drula E."/>
            <person name="Henrissat B."/>
            <person name="Kohler A."/>
            <person name="Grigoriev I.V."/>
            <person name="Martin F.M."/>
            <person name="Hacquard S."/>
        </authorList>
    </citation>
    <scope>NUCLEOTIDE SEQUENCE</scope>
    <source>
        <strain evidence="2">MPI-CAGE-AT-0147</strain>
    </source>
</reference>